<dbReference type="Gramene" id="Bo1g056810.1">
    <property type="protein sequence ID" value="Bo1g056810.1"/>
    <property type="gene ID" value="Bo1g056810"/>
</dbReference>
<dbReference type="STRING" id="109376.A0A0D3A7Y4"/>
<feature type="compositionally biased region" description="Acidic residues" evidence="1">
    <location>
        <begin position="378"/>
        <end position="400"/>
    </location>
</feature>
<proteinExistence type="predicted"/>
<feature type="compositionally biased region" description="Basic and acidic residues" evidence="1">
    <location>
        <begin position="419"/>
        <end position="456"/>
    </location>
</feature>
<feature type="compositionally biased region" description="Basic and acidic residues" evidence="1">
    <location>
        <begin position="344"/>
        <end position="364"/>
    </location>
</feature>
<evidence type="ECO:0000313" key="4">
    <source>
        <dbReference type="Proteomes" id="UP000032141"/>
    </source>
</evidence>
<feature type="region of interest" description="Disordered" evidence="1">
    <location>
        <begin position="1"/>
        <end position="72"/>
    </location>
</feature>
<sequence length="688" mass="79413">MKGNRKGVANERHRQSLRIRKPDAIAKKPEPVVHKSSKKSKKSKKSRPVREPVRAPSVESLPASDESEREGSERKVLAFECIPDLGKTFRIYSDDTSEDCPRMCESRFTKSSLKGYPLEDIYVALGETKVINSVLVPTIGEQIMLAHIIDEEREYDRQGSPSDTWNYWLNVKQRNIWWKELYELDQAARVLPKKKDKEKVTFAERSSSNFVLDSRLQGLEEKILEFIGEGFVGLNLTVEPKLESLGSRMSDIEKNQRLLRRRAKKIEERIISIESKVEQSHGKDKANAEQESGKEKDNIENTEQEAGKKMKTMMKKKQEDEKEKENSEADEKDKEDNESESETDELKQLTERSRAQADKLWKELEADEEEVEGKHDEEQSEEKEAETNEEEEENSEDDEKVEEKDVKSEAEGEDDQEEVGGKEDQEKEVEGKESKIRKQEKEKSETDEAEIEKVVESEAEEKDDHEDVEGKRDQEVEGKEDQAEINEPQIEAEINESGVKAEINEPRVETNKTDETPTPPRGNQTEGTLTPPRGRTKTMAAMRLVTKAMEEKPGKGEKVVEEEKKREEAVETEEKSMEKVVEEEKKEEEDVKVVEQQTGKVVEEQAGEVVEEYIEEEKQRWIMVVYKEVPSPWIMHRCKEKTMMYGKPRGRPRNNVVVAAHKKSGRPKRKSQWVQTPFTEGNKHKTKP</sequence>
<feature type="compositionally biased region" description="Basic and acidic residues" evidence="1">
    <location>
        <begin position="401"/>
        <end position="410"/>
    </location>
</feature>
<feature type="region of interest" description="Disordered" evidence="1">
    <location>
        <begin position="277"/>
        <end position="577"/>
    </location>
</feature>
<name>A0A0D3A7Y4_BRAOL</name>
<evidence type="ECO:0000256" key="1">
    <source>
        <dbReference type="SAM" id="MobiDB-lite"/>
    </source>
</evidence>
<feature type="compositionally biased region" description="Basic and acidic residues" evidence="1">
    <location>
        <begin position="316"/>
        <end position="335"/>
    </location>
</feature>
<feature type="compositionally biased region" description="Basic and acidic residues" evidence="1">
    <location>
        <begin position="468"/>
        <end position="482"/>
    </location>
</feature>
<feature type="compositionally biased region" description="Basic residues" evidence="1">
    <location>
        <begin position="660"/>
        <end position="671"/>
    </location>
</feature>
<dbReference type="Pfam" id="PF03384">
    <property type="entry name" value="DUF287"/>
    <property type="match status" value="1"/>
</dbReference>
<feature type="compositionally biased region" description="Acidic residues" evidence="1">
    <location>
        <begin position="457"/>
        <end position="467"/>
    </location>
</feature>
<organism evidence="3 4">
    <name type="scientific">Brassica oleracea var. oleracea</name>
    <dbReference type="NCBI Taxonomy" id="109376"/>
    <lineage>
        <taxon>Eukaryota</taxon>
        <taxon>Viridiplantae</taxon>
        <taxon>Streptophyta</taxon>
        <taxon>Embryophyta</taxon>
        <taxon>Tracheophyta</taxon>
        <taxon>Spermatophyta</taxon>
        <taxon>Magnoliopsida</taxon>
        <taxon>eudicotyledons</taxon>
        <taxon>Gunneridae</taxon>
        <taxon>Pentapetalae</taxon>
        <taxon>rosids</taxon>
        <taxon>malvids</taxon>
        <taxon>Brassicales</taxon>
        <taxon>Brassicaceae</taxon>
        <taxon>Brassiceae</taxon>
        <taxon>Brassica</taxon>
    </lineage>
</organism>
<dbReference type="InterPro" id="IPR005048">
    <property type="entry name" value="DUF287"/>
</dbReference>
<keyword evidence="4" id="KW-1185">Reference proteome</keyword>
<accession>A0A0D3A7Y4</accession>
<feature type="compositionally biased region" description="Basic and acidic residues" evidence="1">
    <location>
        <begin position="502"/>
        <end position="515"/>
    </location>
</feature>
<reference evidence="3" key="2">
    <citation type="submission" date="2015-03" db="UniProtKB">
        <authorList>
            <consortium name="EnsemblPlants"/>
        </authorList>
    </citation>
    <scope>IDENTIFICATION</scope>
</reference>
<reference evidence="3 4" key="1">
    <citation type="journal article" date="2014" name="Genome Biol.">
        <title>Transcriptome and methylome profiling reveals relics of genome dominance in the mesopolyploid Brassica oleracea.</title>
        <authorList>
            <person name="Parkin I.A."/>
            <person name="Koh C."/>
            <person name="Tang H."/>
            <person name="Robinson S.J."/>
            <person name="Kagale S."/>
            <person name="Clarke W.E."/>
            <person name="Town C.D."/>
            <person name="Nixon J."/>
            <person name="Krishnakumar V."/>
            <person name="Bidwell S.L."/>
            <person name="Denoeud F."/>
            <person name="Belcram H."/>
            <person name="Links M.G."/>
            <person name="Just J."/>
            <person name="Clarke C."/>
            <person name="Bender T."/>
            <person name="Huebert T."/>
            <person name="Mason A.S."/>
            <person name="Pires J.C."/>
            <person name="Barker G."/>
            <person name="Moore J."/>
            <person name="Walley P.G."/>
            <person name="Manoli S."/>
            <person name="Batley J."/>
            <person name="Edwards D."/>
            <person name="Nelson M.N."/>
            <person name="Wang X."/>
            <person name="Paterson A.H."/>
            <person name="King G."/>
            <person name="Bancroft I."/>
            <person name="Chalhoub B."/>
            <person name="Sharpe A.G."/>
        </authorList>
    </citation>
    <scope>NUCLEOTIDE SEQUENCE</scope>
    <source>
        <strain evidence="3 4">cv. TO1000</strain>
    </source>
</reference>
<feature type="compositionally biased region" description="Basic residues" evidence="1">
    <location>
        <begin position="35"/>
        <end position="47"/>
    </location>
</feature>
<feature type="region of interest" description="Disordered" evidence="1">
    <location>
        <begin position="660"/>
        <end position="688"/>
    </location>
</feature>
<feature type="compositionally biased region" description="Basic and acidic residues" evidence="1">
    <location>
        <begin position="548"/>
        <end position="577"/>
    </location>
</feature>
<evidence type="ECO:0000259" key="2">
    <source>
        <dbReference type="Pfam" id="PF03384"/>
    </source>
</evidence>
<dbReference type="Proteomes" id="UP000032141">
    <property type="component" value="Chromosome C1"/>
</dbReference>
<dbReference type="HOGENOM" id="CLU_400294_0_0_1"/>
<dbReference type="AlphaFoldDB" id="A0A0D3A7Y4"/>
<evidence type="ECO:0000313" key="3">
    <source>
        <dbReference type="EnsemblPlants" id="Bo1g056810.1"/>
    </source>
</evidence>
<dbReference type="EnsemblPlants" id="Bo1g056810.1">
    <property type="protein sequence ID" value="Bo1g056810.1"/>
    <property type="gene ID" value="Bo1g056810"/>
</dbReference>
<feature type="compositionally biased region" description="Basic and acidic residues" evidence="1">
    <location>
        <begin position="8"/>
        <end position="33"/>
    </location>
</feature>
<protein>
    <recommendedName>
        <fullName evidence="2">DUF287 domain-containing protein</fullName>
    </recommendedName>
</protein>
<feature type="domain" description="DUF287" evidence="2">
    <location>
        <begin position="131"/>
        <end position="182"/>
    </location>
</feature>
<feature type="compositionally biased region" description="Basic and acidic residues" evidence="1">
    <location>
        <begin position="277"/>
        <end position="299"/>
    </location>
</feature>